<dbReference type="NCBIfam" id="TIGR02265">
    <property type="entry name" value="Mxa_TIGR02265"/>
    <property type="match status" value="1"/>
</dbReference>
<dbReference type="Pfam" id="PF09536">
    <property type="entry name" value="DUF2378"/>
    <property type="match status" value="1"/>
</dbReference>
<protein>
    <submittedName>
        <fullName evidence="1">Uncharacterized protein</fullName>
    </submittedName>
</protein>
<dbReference type="EMBL" id="PEWD01000068">
    <property type="protein sequence ID" value="PIU68541.1"/>
    <property type="molecule type" value="Genomic_DNA"/>
</dbReference>
<reference evidence="2" key="1">
    <citation type="submission" date="2017-09" db="EMBL/GenBank/DDBJ databases">
        <title>Depth-based differentiation of microbial function through sediment-hosted aquifers and enrichment of novel symbionts in the deep terrestrial subsurface.</title>
        <authorList>
            <person name="Probst A.J."/>
            <person name="Ladd B."/>
            <person name="Jarett J.K."/>
            <person name="Geller-Mcgrath D.E."/>
            <person name="Sieber C.M.K."/>
            <person name="Emerson J.B."/>
            <person name="Anantharaman K."/>
            <person name="Thomas B.C."/>
            <person name="Malmstrom R."/>
            <person name="Stieglmeier M."/>
            <person name="Klingl A."/>
            <person name="Woyke T."/>
            <person name="Ryan C.M."/>
            <person name="Banfield J.F."/>
        </authorList>
    </citation>
    <scope>NUCLEOTIDE SEQUENCE [LARGE SCALE GENOMIC DNA]</scope>
</reference>
<dbReference type="Proteomes" id="UP000229916">
    <property type="component" value="Unassembled WGS sequence"/>
</dbReference>
<dbReference type="AlphaFoldDB" id="A0A2M7AMB8"/>
<accession>A0A2M7AMB8</accession>
<proteinExistence type="predicted"/>
<evidence type="ECO:0000313" key="1">
    <source>
        <dbReference type="EMBL" id="PIU68541.1"/>
    </source>
</evidence>
<evidence type="ECO:0000313" key="2">
    <source>
        <dbReference type="Proteomes" id="UP000229916"/>
    </source>
</evidence>
<dbReference type="InterPro" id="IPR011751">
    <property type="entry name" value="Mxa_paralog_2265"/>
</dbReference>
<sequence>MESEKEKVPGFFLIEDANFVKKMKGPRGIEKLKKLLPSLNLDKLSPVRKYPLTQEIEMLRATAKVVYGDDSPASWEKLGHHDFETVRDSSLGKILLSLWGNSFVNLVKNGSRLFFFFAPFVKFTYENLTEQGAIFTVENNPYPKEYYLGLFKSIQNMVKAGGEITVTKVNPKKHVYRLKY</sequence>
<organism evidence="1 2">
    <name type="scientific">candidate division WWE3 bacterium CG06_land_8_20_14_3_00_42_16</name>
    <dbReference type="NCBI Taxonomy" id="1975083"/>
    <lineage>
        <taxon>Bacteria</taxon>
        <taxon>Katanobacteria</taxon>
    </lineage>
</organism>
<name>A0A2M7AMB8_UNCKA</name>
<comment type="caution">
    <text evidence="1">The sequence shown here is derived from an EMBL/GenBank/DDBJ whole genome shotgun (WGS) entry which is preliminary data.</text>
</comment>
<gene>
    <name evidence="1" type="ORF">COS81_03595</name>
</gene>